<organism evidence="10 11">
    <name type="scientific">Natronoflexus pectinivorans</name>
    <dbReference type="NCBI Taxonomy" id="682526"/>
    <lineage>
        <taxon>Bacteria</taxon>
        <taxon>Pseudomonadati</taxon>
        <taxon>Bacteroidota</taxon>
        <taxon>Bacteroidia</taxon>
        <taxon>Marinilabiliales</taxon>
        <taxon>Marinilabiliaceae</taxon>
        <taxon>Natronoflexus</taxon>
    </lineage>
</organism>
<dbReference type="CDD" id="cd08998">
    <property type="entry name" value="GH43_Arb43a-like"/>
    <property type="match status" value="1"/>
</dbReference>
<evidence type="ECO:0000256" key="2">
    <source>
        <dbReference type="ARBA" id="ARBA00009865"/>
    </source>
</evidence>
<dbReference type="Pfam" id="PF18962">
    <property type="entry name" value="Por_Secre_tail"/>
    <property type="match status" value="1"/>
</dbReference>
<protein>
    <submittedName>
        <fullName evidence="10">Putative secreted protein (Por secretion system target)</fullName>
    </submittedName>
</protein>
<dbReference type="Pfam" id="PF14200">
    <property type="entry name" value="RicinB_lectin_2"/>
    <property type="match status" value="2"/>
</dbReference>
<dbReference type="RefSeq" id="WP_132431292.1">
    <property type="nucleotide sequence ID" value="NZ_SLWK01000001.1"/>
</dbReference>
<evidence type="ECO:0000259" key="8">
    <source>
        <dbReference type="Pfam" id="PF16369"/>
    </source>
</evidence>
<sequence>MKKNFPVLLTLIFIANYTLSDNLLDDFTPPPYFDTYHEFATDPENWSIFNVHDPTVTKDGEWYYMFNTDVAFGGHNIGTGAMVRRSRDLVEWEFIGTAFNGVPQSAKDFFLQHNPNYDDSGIWAPFVIKAGDEFRLYYSAPGGLDGQNLAYIGYATSQSAGGPWEDQGHIVHSLPNDPINAIDPSVIIDPETGKHWMVYGSYQTGMFVLELNPETGGILNQGDKGVKVAARAGGRHGSIEGPEFSYRNGWFYLFVSYDWLEDFYNVRVGRSRNPEGPYYDINGRDMAAYTDDYPMILAPYRFNHHMGWQGTGHNAIYNDNGDYYIFHQARPSTSIFCMVLHVRKIHWVNDWPVVEPQRYANVLQTPISKNELIGQWEHLLLIYDKSNPHQRPSIIELLENGTIDNNATNRWSLDGNELTMSWGNGQHIDQLIVSRAWDWELRRLTITYTGMNEGGLNIWGKHITQDAVDAVSNVFTDSVYVIRNHNSNKVLEVFNGNDAFGTNIIQNTYTGANSQKWMVENAGSGYVALRPISSSQGRYLEVANNNANNGANIRLGTNVIDNSKRVKFNYQENGYFSITTASSNDLRSFDVSNFSTQDGANVVQWEYLGGNNQLWRLERIPQSPTSLMKTPEPKISIYPNPTTQKSVTIDLNSMNPESNLKISIYNISGSMVEQYQGEWLNQYQTKARFENGIYIIRIETPSFTYTERVISR</sequence>
<evidence type="ECO:0000256" key="4">
    <source>
        <dbReference type="ARBA" id="ARBA00023295"/>
    </source>
</evidence>
<comment type="caution">
    <text evidence="10">The sequence shown here is derived from an EMBL/GenBank/DDBJ whole genome shotgun (WGS) entry which is preliminary data.</text>
</comment>
<keyword evidence="11" id="KW-1185">Reference proteome</keyword>
<dbReference type="InterPro" id="IPR000772">
    <property type="entry name" value="Ricin_B_lectin"/>
</dbReference>
<evidence type="ECO:0000313" key="10">
    <source>
        <dbReference type="EMBL" id="TCO10639.1"/>
    </source>
</evidence>
<keyword evidence="3" id="KW-0378">Hydrolase</keyword>
<dbReference type="PANTHER" id="PTHR43301:SF3">
    <property type="entry name" value="ARABINAN ENDO-1,5-ALPHA-L-ARABINOSIDASE A-RELATED"/>
    <property type="match status" value="1"/>
</dbReference>
<dbReference type="InterPro" id="IPR026444">
    <property type="entry name" value="Secre_tail"/>
</dbReference>
<dbReference type="Gene3D" id="2.115.10.20">
    <property type="entry name" value="Glycosyl hydrolase domain, family 43"/>
    <property type="match status" value="1"/>
</dbReference>
<dbReference type="InterPro" id="IPR006710">
    <property type="entry name" value="Glyco_hydro_43"/>
</dbReference>
<dbReference type="Gene3D" id="2.80.10.50">
    <property type="match status" value="2"/>
</dbReference>
<evidence type="ECO:0000256" key="3">
    <source>
        <dbReference type="ARBA" id="ARBA00022801"/>
    </source>
</evidence>
<dbReference type="SUPFAM" id="SSF50370">
    <property type="entry name" value="Ricin B-like lectins"/>
    <property type="match status" value="1"/>
</dbReference>
<evidence type="ECO:0000313" key="11">
    <source>
        <dbReference type="Proteomes" id="UP000295221"/>
    </source>
</evidence>
<feature type="domain" description="Ricin B lectin" evidence="7">
    <location>
        <begin position="569"/>
        <end position="621"/>
    </location>
</feature>
<dbReference type="SUPFAM" id="SSF75005">
    <property type="entry name" value="Arabinanase/levansucrase/invertase"/>
    <property type="match status" value="1"/>
</dbReference>
<dbReference type="OrthoDB" id="9801455at2"/>
<dbReference type="GO" id="GO:0005975">
    <property type="term" value="P:carbohydrate metabolic process"/>
    <property type="evidence" value="ECO:0007669"/>
    <property type="project" value="InterPro"/>
</dbReference>
<dbReference type="InterPro" id="IPR023296">
    <property type="entry name" value="Glyco_hydro_beta-prop_sf"/>
</dbReference>
<gene>
    <name evidence="10" type="ORF">EV194_101270</name>
</gene>
<evidence type="ECO:0000256" key="1">
    <source>
        <dbReference type="ARBA" id="ARBA00004834"/>
    </source>
</evidence>
<name>A0A4R2GPK7_9BACT</name>
<proteinExistence type="inferred from homology"/>
<dbReference type="EMBL" id="SLWK01000001">
    <property type="protein sequence ID" value="TCO10639.1"/>
    <property type="molecule type" value="Genomic_DNA"/>
</dbReference>
<feature type="site" description="Important for catalytic activity, responsible for pKa modulation of the active site Glu and correct orientation of both the proton donor and substrate" evidence="6">
    <location>
        <position position="183"/>
    </location>
</feature>
<dbReference type="NCBIfam" id="TIGR04183">
    <property type="entry name" value="Por_Secre_tail"/>
    <property type="match status" value="1"/>
</dbReference>
<feature type="domain" description="Extracellular endo-alpha-(1-&gt;5)-L-arabinanase C-terminal" evidence="8">
    <location>
        <begin position="356"/>
        <end position="460"/>
    </location>
</feature>
<dbReference type="Pfam" id="PF16369">
    <property type="entry name" value="GH43_C"/>
    <property type="match status" value="1"/>
</dbReference>
<dbReference type="InterPro" id="IPR050727">
    <property type="entry name" value="GH43_arabinanases"/>
</dbReference>
<comment type="similarity">
    <text evidence="2">Belongs to the glycosyl hydrolase 43 family.</text>
</comment>
<evidence type="ECO:0000259" key="9">
    <source>
        <dbReference type="Pfam" id="PF18962"/>
    </source>
</evidence>
<accession>A0A4R2GPK7</accession>
<evidence type="ECO:0000256" key="5">
    <source>
        <dbReference type="PIRSR" id="PIRSR606710-1"/>
    </source>
</evidence>
<evidence type="ECO:0000259" key="7">
    <source>
        <dbReference type="Pfam" id="PF14200"/>
    </source>
</evidence>
<dbReference type="PROSITE" id="PS50231">
    <property type="entry name" value="RICIN_B_LECTIN"/>
    <property type="match status" value="1"/>
</dbReference>
<dbReference type="Pfam" id="PF04616">
    <property type="entry name" value="Glyco_hydro_43"/>
    <property type="match status" value="1"/>
</dbReference>
<feature type="domain" description="Ricin B lectin" evidence="7">
    <location>
        <begin position="477"/>
        <end position="555"/>
    </location>
</feature>
<dbReference type="GO" id="GO:0004553">
    <property type="term" value="F:hydrolase activity, hydrolyzing O-glycosyl compounds"/>
    <property type="evidence" value="ECO:0007669"/>
    <property type="project" value="InterPro"/>
</dbReference>
<dbReference type="InterPro" id="IPR032291">
    <property type="entry name" value="Abn2_C"/>
</dbReference>
<feature type="active site" description="Proton donor" evidence="5">
    <location>
        <position position="240"/>
    </location>
</feature>
<feature type="active site" description="Proton acceptor" evidence="5">
    <location>
        <position position="53"/>
    </location>
</feature>
<feature type="domain" description="Secretion system C-terminal sorting" evidence="9">
    <location>
        <begin position="637"/>
        <end position="710"/>
    </location>
</feature>
<dbReference type="PANTHER" id="PTHR43301">
    <property type="entry name" value="ARABINAN ENDO-1,5-ALPHA-L-ARABINOSIDASE"/>
    <property type="match status" value="1"/>
</dbReference>
<dbReference type="InterPro" id="IPR035992">
    <property type="entry name" value="Ricin_B-like_lectins"/>
</dbReference>
<dbReference type="Gene3D" id="2.40.128.10">
    <property type="match status" value="1"/>
</dbReference>
<keyword evidence="4" id="KW-0326">Glycosidase</keyword>
<evidence type="ECO:0000256" key="6">
    <source>
        <dbReference type="PIRSR" id="PIRSR606710-2"/>
    </source>
</evidence>
<comment type="pathway">
    <text evidence="1">Glycan metabolism; L-arabinan degradation.</text>
</comment>
<dbReference type="AlphaFoldDB" id="A0A4R2GPK7"/>
<dbReference type="Proteomes" id="UP000295221">
    <property type="component" value="Unassembled WGS sequence"/>
</dbReference>
<dbReference type="CDD" id="cd00161">
    <property type="entry name" value="beta-trefoil_Ricin-like"/>
    <property type="match status" value="1"/>
</dbReference>
<reference evidence="10 11" key="1">
    <citation type="submission" date="2019-03" db="EMBL/GenBank/DDBJ databases">
        <title>Genomic Encyclopedia of Type Strains, Phase IV (KMG-IV): sequencing the most valuable type-strain genomes for metagenomic binning, comparative biology and taxonomic classification.</title>
        <authorList>
            <person name="Goeker M."/>
        </authorList>
    </citation>
    <scope>NUCLEOTIDE SEQUENCE [LARGE SCALE GENOMIC DNA]</scope>
    <source>
        <strain evidence="10 11">DSM 24179</strain>
    </source>
</reference>